<dbReference type="OrthoDB" id="8783038at2759"/>
<gene>
    <name evidence="7" type="ORF">BB560_000623</name>
</gene>
<dbReference type="InterPro" id="IPR036028">
    <property type="entry name" value="SH3-like_dom_sf"/>
</dbReference>
<dbReference type="PANTHER" id="PTHR47174">
    <property type="entry name" value="BRIDGING INTEGRATOR 3"/>
    <property type="match status" value="1"/>
</dbReference>
<evidence type="ECO:0000313" key="8">
    <source>
        <dbReference type="Proteomes" id="UP000245609"/>
    </source>
</evidence>
<sequence length="232" mass="24799">MRKKKSKATTNSDDNASTTSRSNTFDDEGSQYRFGSVSETRGPAPQNFDSNDSDQFNSALTNRTATAHPGVISMPETGIIMASGLAQVNNQIGSASLGVPESKKTAVALYSYAAQNSRELSFNAGDVVQIVSENDGSGWITGKLQNGNTGEVPANYLDFSNNSSSVKTDTYATALYDFQGRSSEELTFKAGDRIKILNPDDISDWISGSVGNSKGVLPRNYLRINLINNGGN</sequence>
<dbReference type="PANTHER" id="PTHR47174:SF3">
    <property type="entry name" value="BRIDGING INTEGRATOR 3"/>
    <property type="match status" value="1"/>
</dbReference>
<dbReference type="SUPFAM" id="SSF50044">
    <property type="entry name" value="SH3-domain"/>
    <property type="match status" value="2"/>
</dbReference>
<organism evidence="7 8">
    <name type="scientific">Smittium megazygosporum</name>
    <dbReference type="NCBI Taxonomy" id="133381"/>
    <lineage>
        <taxon>Eukaryota</taxon>
        <taxon>Fungi</taxon>
        <taxon>Fungi incertae sedis</taxon>
        <taxon>Zoopagomycota</taxon>
        <taxon>Kickxellomycotina</taxon>
        <taxon>Harpellomycetes</taxon>
        <taxon>Harpellales</taxon>
        <taxon>Legeriomycetaceae</taxon>
        <taxon>Smittium</taxon>
    </lineage>
</organism>
<dbReference type="FunFam" id="2.30.30.40:FF:000072">
    <property type="entry name" value="Unconventional Myosin IB"/>
    <property type="match status" value="1"/>
</dbReference>
<proteinExistence type="predicted"/>
<dbReference type="InterPro" id="IPR001452">
    <property type="entry name" value="SH3_domain"/>
</dbReference>
<dbReference type="CDD" id="cd00174">
    <property type="entry name" value="SH3"/>
    <property type="match status" value="2"/>
</dbReference>
<keyword evidence="2 4" id="KW-0728">SH3 domain</keyword>
<accession>A0A2T9ZJS3</accession>
<dbReference type="SMART" id="SM00326">
    <property type="entry name" value="SH3"/>
    <property type="match status" value="2"/>
</dbReference>
<dbReference type="PROSITE" id="PS50002">
    <property type="entry name" value="SH3"/>
    <property type="match status" value="2"/>
</dbReference>
<feature type="compositionally biased region" description="Polar residues" evidence="5">
    <location>
        <begin position="47"/>
        <end position="57"/>
    </location>
</feature>
<name>A0A2T9ZJS3_9FUNG</name>
<feature type="domain" description="SH3" evidence="6">
    <location>
        <begin position="101"/>
        <end position="162"/>
    </location>
</feature>
<dbReference type="AlphaFoldDB" id="A0A2T9ZJS3"/>
<evidence type="ECO:0000256" key="4">
    <source>
        <dbReference type="PROSITE-ProRule" id="PRU00192"/>
    </source>
</evidence>
<comment type="subcellular location">
    <subcellularLocation>
        <location evidence="1">Cytoplasm</location>
    </subcellularLocation>
</comment>
<dbReference type="GO" id="GO:0097320">
    <property type="term" value="P:plasma membrane tubulation"/>
    <property type="evidence" value="ECO:0007669"/>
    <property type="project" value="TreeGrafter"/>
</dbReference>
<dbReference type="PRINTS" id="PR00452">
    <property type="entry name" value="SH3DOMAIN"/>
</dbReference>
<feature type="domain" description="SH3" evidence="6">
    <location>
        <begin position="167"/>
        <end position="227"/>
    </location>
</feature>
<dbReference type="GO" id="GO:0006897">
    <property type="term" value="P:endocytosis"/>
    <property type="evidence" value="ECO:0007669"/>
    <property type="project" value="InterPro"/>
</dbReference>
<reference evidence="7 8" key="1">
    <citation type="journal article" date="2018" name="MBio">
        <title>Comparative Genomics Reveals the Core Gene Toolbox for the Fungus-Insect Symbiosis.</title>
        <authorList>
            <person name="Wang Y."/>
            <person name="Stata M."/>
            <person name="Wang W."/>
            <person name="Stajich J.E."/>
            <person name="White M.M."/>
            <person name="Moncalvo J.M."/>
        </authorList>
    </citation>
    <scope>NUCLEOTIDE SEQUENCE [LARGE SCALE GENOMIC DNA]</scope>
    <source>
        <strain evidence="7 8">SC-DP-2</strain>
    </source>
</reference>
<evidence type="ECO:0000256" key="2">
    <source>
        <dbReference type="ARBA" id="ARBA00022443"/>
    </source>
</evidence>
<keyword evidence="3" id="KW-0963">Cytoplasm</keyword>
<evidence type="ECO:0000313" key="7">
    <source>
        <dbReference type="EMBL" id="PVV04863.1"/>
    </source>
</evidence>
<dbReference type="GO" id="GO:0051666">
    <property type="term" value="P:actin cortical patch localization"/>
    <property type="evidence" value="ECO:0007669"/>
    <property type="project" value="InterPro"/>
</dbReference>
<evidence type="ECO:0000259" key="6">
    <source>
        <dbReference type="PROSITE" id="PS50002"/>
    </source>
</evidence>
<dbReference type="GO" id="GO:0008289">
    <property type="term" value="F:lipid binding"/>
    <property type="evidence" value="ECO:0007669"/>
    <property type="project" value="TreeGrafter"/>
</dbReference>
<dbReference type="InterPro" id="IPR046982">
    <property type="entry name" value="BIN3/RVS161-like"/>
</dbReference>
<dbReference type="Proteomes" id="UP000245609">
    <property type="component" value="Unassembled WGS sequence"/>
</dbReference>
<dbReference type="Pfam" id="PF14604">
    <property type="entry name" value="SH3_9"/>
    <property type="match status" value="2"/>
</dbReference>
<evidence type="ECO:0000256" key="1">
    <source>
        <dbReference type="ARBA" id="ARBA00004496"/>
    </source>
</evidence>
<evidence type="ECO:0000256" key="3">
    <source>
        <dbReference type="ARBA" id="ARBA00022490"/>
    </source>
</evidence>
<comment type="caution">
    <text evidence="7">The sequence shown here is derived from an EMBL/GenBank/DDBJ whole genome shotgun (WGS) entry which is preliminary data.</text>
</comment>
<evidence type="ECO:0000256" key="5">
    <source>
        <dbReference type="SAM" id="MobiDB-lite"/>
    </source>
</evidence>
<dbReference type="GO" id="GO:0015629">
    <property type="term" value="C:actin cytoskeleton"/>
    <property type="evidence" value="ECO:0007669"/>
    <property type="project" value="TreeGrafter"/>
</dbReference>
<feature type="compositionally biased region" description="Low complexity" evidence="5">
    <location>
        <begin position="8"/>
        <end position="23"/>
    </location>
</feature>
<feature type="region of interest" description="Disordered" evidence="5">
    <location>
        <begin position="1"/>
        <end position="57"/>
    </location>
</feature>
<dbReference type="STRING" id="133381.A0A2T9ZJS3"/>
<dbReference type="Gene3D" id="2.30.30.40">
    <property type="entry name" value="SH3 Domains"/>
    <property type="match status" value="2"/>
</dbReference>
<protein>
    <recommendedName>
        <fullName evidence="6">SH3 domain-containing protein</fullName>
    </recommendedName>
</protein>
<dbReference type="EMBL" id="MBFS01000069">
    <property type="protein sequence ID" value="PVV04863.1"/>
    <property type="molecule type" value="Genomic_DNA"/>
</dbReference>
<keyword evidence="8" id="KW-1185">Reference proteome</keyword>
<dbReference type="GO" id="GO:0005737">
    <property type="term" value="C:cytoplasm"/>
    <property type="evidence" value="ECO:0007669"/>
    <property type="project" value="UniProtKB-SubCell"/>
</dbReference>